<reference evidence="3" key="1">
    <citation type="journal article" date="2019" name="Int. J. Syst. Evol. Microbiol.">
        <title>The Global Catalogue of Microorganisms (GCM) 10K type strain sequencing project: providing services to taxonomists for standard genome sequencing and annotation.</title>
        <authorList>
            <consortium name="The Broad Institute Genomics Platform"/>
            <consortium name="The Broad Institute Genome Sequencing Center for Infectious Disease"/>
            <person name="Wu L."/>
            <person name="Ma J."/>
        </authorList>
    </citation>
    <scope>NUCLEOTIDE SEQUENCE [LARGE SCALE GENOMIC DNA]</scope>
    <source>
        <strain evidence="3">JCM 15503</strain>
    </source>
</reference>
<sequence>MPSPFRPATELLVQYARYHRDPRNITTHFIGIPMIVFAIGVLAARPVWAELDTPLGTLALSPALLLWLASTLWYLTRGQFALGLATSLVNGLLIALAAPLAAGSVGHWLGWGVGTFVVGWVFQFIGHYYEGRKPAFADDLVGLLVGPEFVVAEALFSTGLLGRLKQTIEEKAGPTRLRDLAAPTLG</sequence>
<dbReference type="InterPro" id="IPR009305">
    <property type="entry name" value="Mpo1-like"/>
</dbReference>
<dbReference type="PANTHER" id="PTHR28026:SF9">
    <property type="entry name" value="2-HYDROXY-PALMITIC ACID DIOXYGENASE MPO1"/>
    <property type="match status" value="1"/>
</dbReference>
<dbReference type="Proteomes" id="UP001500279">
    <property type="component" value="Unassembled WGS sequence"/>
</dbReference>
<dbReference type="EMBL" id="BAAAEW010000014">
    <property type="protein sequence ID" value="GAA0752473.1"/>
    <property type="molecule type" value="Genomic_DNA"/>
</dbReference>
<dbReference type="RefSeq" id="WP_141288795.1">
    <property type="nucleotide sequence ID" value="NZ_BAAAEW010000014.1"/>
</dbReference>
<feature type="transmembrane region" description="Helical" evidence="1">
    <location>
        <begin position="25"/>
        <end position="43"/>
    </location>
</feature>
<feature type="transmembrane region" description="Helical" evidence="1">
    <location>
        <begin position="108"/>
        <end position="129"/>
    </location>
</feature>
<feature type="transmembrane region" description="Helical" evidence="1">
    <location>
        <begin position="55"/>
        <end position="75"/>
    </location>
</feature>
<protein>
    <submittedName>
        <fullName evidence="2">DUF962 domain-containing protein</fullName>
    </submittedName>
</protein>
<keyword evidence="1" id="KW-0812">Transmembrane</keyword>
<keyword evidence="1" id="KW-1133">Transmembrane helix</keyword>
<feature type="transmembrane region" description="Helical" evidence="1">
    <location>
        <begin position="82"/>
        <end position="102"/>
    </location>
</feature>
<dbReference type="Pfam" id="PF06127">
    <property type="entry name" value="Mpo1-like"/>
    <property type="match status" value="1"/>
</dbReference>
<organism evidence="2 3">
    <name type="scientific">Ideonella azotifigens</name>
    <dbReference type="NCBI Taxonomy" id="513160"/>
    <lineage>
        <taxon>Bacteria</taxon>
        <taxon>Pseudomonadati</taxon>
        <taxon>Pseudomonadota</taxon>
        <taxon>Betaproteobacteria</taxon>
        <taxon>Burkholderiales</taxon>
        <taxon>Sphaerotilaceae</taxon>
        <taxon>Ideonella</taxon>
    </lineage>
</organism>
<proteinExistence type="predicted"/>
<name>A0ABP3VDI0_9BURK</name>
<evidence type="ECO:0000256" key="1">
    <source>
        <dbReference type="SAM" id="Phobius"/>
    </source>
</evidence>
<dbReference type="PANTHER" id="PTHR28026">
    <property type="entry name" value="DUF962 DOMAIN PROTEIN (AFU_ORTHOLOGUE AFUA_8G05310)"/>
    <property type="match status" value="1"/>
</dbReference>
<dbReference type="InterPro" id="IPR036259">
    <property type="entry name" value="MFS_trans_sf"/>
</dbReference>
<keyword evidence="3" id="KW-1185">Reference proteome</keyword>
<gene>
    <name evidence="2" type="ORF">GCM10009107_26350</name>
</gene>
<keyword evidence="1" id="KW-0472">Membrane</keyword>
<dbReference type="SUPFAM" id="SSF103473">
    <property type="entry name" value="MFS general substrate transporter"/>
    <property type="match status" value="1"/>
</dbReference>
<accession>A0ABP3VDI0</accession>
<evidence type="ECO:0000313" key="2">
    <source>
        <dbReference type="EMBL" id="GAA0752473.1"/>
    </source>
</evidence>
<comment type="caution">
    <text evidence="2">The sequence shown here is derived from an EMBL/GenBank/DDBJ whole genome shotgun (WGS) entry which is preliminary data.</text>
</comment>
<evidence type="ECO:0000313" key="3">
    <source>
        <dbReference type="Proteomes" id="UP001500279"/>
    </source>
</evidence>